<dbReference type="AlphaFoldDB" id="A0A921U7A4"/>
<dbReference type="PANTHER" id="PTHR45224:SF5">
    <property type="entry name" value="OS02G0311800 PROTEIN"/>
    <property type="match status" value="1"/>
</dbReference>
<reference evidence="1" key="1">
    <citation type="journal article" date="2019" name="BMC Genomics">
        <title>A new reference genome for Sorghum bicolor reveals high levels of sequence similarity between sweet and grain genotypes: implications for the genetics of sugar metabolism.</title>
        <authorList>
            <person name="Cooper E.A."/>
            <person name="Brenton Z.W."/>
            <person name="Flinn B.S."/>
            <person name="Jenkins J."/>
            <person name="Shu S."/>
            <person name="Flowers D."/>
            <person name="Luo F."/>
            <person name="Wang Y."/>
            <person name="Xia P."/>
            <person name="Barry K."/>
            <person name="Daum C."/>
            <person name="Lipzen A."/>
            <person name="Yoshinaga Y."/>
            <person name="Schmutz J."/>
            <person name="Saski C."/>
            <person name="Vermerris W."/>
            <person name="Kresovich S."/>
        </authorList>
    </citation>
    <scope>NUCLEOTIDE SEQUENCE</scope>
</reference>
<reference evidence="1" key="2">
    <citation type="submission" date="2020-10" db="EMBL/GenBank/DDBJ databases">
        <authorList>
            <person name="Cooper E.A."/>
            <person name="Brenton Z.W."/>
            <person name="Flinn B.S."/>
            <person name="Jenkins J."/>
            <person name="Shu S."/>
            <person name="Flowers D."/>
            <person name="Luo F."/>
            <person name="Wang Y."/>
            <person name="Xia P."/>
            <person name="Barry K."/>
            <person name="Daum C."/>
            <person name="Lipzen A."/>
            <person name="Yoshinaga Y."/>
            <person name="Schmutz J."/>
            <person name="Saski C."/>
            <person name="Vermerris W."/>
            <person name="Kresovich S."/>
        </authorList>
    </citation>
    <scope>NUCLEOTIDE SEQUENCE</scope>
</reference>
<dbReference type="EMBL" id="CM027687">
    <property type="protein sequence ID" value="KAG0520451.1"/>
    <property type="molecule type" value="Genomic_DNA"/>
</dbReference>
<proteinExistence type="predicted"/>
<protein>
    <recommendedName>
        <fullName evidence="3">No apical meristem-associated C-terminal domain-containing protein</fullName>
    </recommendedName>
</protein>
<evidence type="ECO:0008006" key="3">
    <source>
        <dbReference type="Google" id="ProtNLM"/>
    </source>
</evidence>
<name>A0A921U7A4_SORBI</name>
<accession>A0A921U7A4</accession>
<dbReference type="Proteomes" id="UP000807115">
    <property type="component" value="Chromosome 8"/>
</dbReference>
<organism evidence="1 2">
    <name type="scientific">Sorghum bicolor</name>
    <name type="common">Sorghum</name>
    <name type="synonym">Sorghum vulgare</name>
    <dbReference type="NCBI Taxonomy" id="4558"/>
    <lineage>
        <taxon>Eukaryota</taxon>
        <taxon>Viridiplantae</taxon>
        <taxon>Streptophyta</taxon>
        <taxon>Embryophyta</taxon>
        <taxon>Tracheophyta</taxon>
        <taxon>Spermatophyta</taxon>
        <taxon>Magnoliopsida</taxon>
        <taxon>Liliopsida</taxon>
        <taxon>Poales</taxon>
        <taxon>Poaceae</taxon>
        <taxon>PACMAD clade</taxon>
        <taxon>Panicoideae</taxon>
        <taxon>Andropogonodae</taxon>
        <taxon>Andropogoneae</taxon>
        <taxon>Sorghinae</taxon>
        <taxon>Sorghum</taxon>
    </lineage>
</organism>
<sequence length="203" mass="23454">MDFHGCWVKTTKVYRSGVSDDQLMEIAEKMYADDHKDKEFMFKHFWKVVREERKWSAYVKREQEKDKKKGAVNSEAEVLNLEDNPNIRPMGHKKAKSELYGKSKKTSEACSALGEKLDKFIEVSTLAKKEREKVAEIQQNLSNNKLEAAKLAHKTAQEQMKCKMLDTYKELLLAPTSNLSALALAEREKAMENMRMVLFATDK</sequence>
<comment type="caution">
    <text evidence="1">The sequence shown here is derived from an EMBL/GenBank/DDBJ whole genome shotgun (WGS) entry which is preliminary data.</text>
</comment>
<dbReference type="PANTHER" id="PTHR45224">
    <property type="entry name" value="OS01G0527900 PROTEIN-RELATED"/>
    <property type="match status" value="1"/>
</dbReference>
<gene>
    <name evidence="1" type="ORF">BDA96_08G075300</name>
</gene>
<evidence type="ECO:0000313" key="2">
    <source>
        <dbReference type="Proteomes" id="UP000807115"/>
    </source>
</evidence>
<evidence type="ECO:0000313" key="1">
    <source>
        <dbReference type="EMBL" id="KAG0520451.1"/>
    </source>
</evidence>